<feature type="non-terminal residue" evidence="1">
    <location>
        <position position="132"/>
    </location>
</feature>
<reference evidence="1 2" key="1">
    <citation type="submission" date="2024-04" db="EMBL/GenBank/DDBJ databases">
        <authorList>
            <consortium name="Genoscope - CEA"/>
            <person name="William W."/>
        </authorList>
    </citation>
    <scope>NUCLEOTIDE SEQUENCE [LARGE SCALE GENOMIC DNA]</scope>
</reference>
<comment type="caution">
    <text evidence="1">The sequence shown here is derived from an EMBL/GenBank/DDBJ whole genome shotgun (WGS) entry which is preliminary data.</text>
</comment>
<dbReference type="AlphaFoldDB" id="A0AAV2H1L5"/>
<keyword evidence="2" id="KW-1185">Reference proteome</keyword>
<evidence type="ECO:0000313" key="1">
    <source>
        <dbReference type="EMBL" id="CAL1526139.1"/>
    </source>
</evidence>
<accession>A0AAV2H1L5</accession>
<sequence>AITNQKHYLRDGETFLGALHRKCSDLVNVVVFSHDSGFYAVSLADGKCFTFQPCPVFKHNVRFAFFSSQLYASGTENPNYSRNKLCEFHNGYWRVVTEFDGRHLSLVPHDNVIHFFKPSSGEIFRIARAVSG</sequence>
<dbReference type="EMBL" id="CAXITT010000002">
    <property type="protein sequence ID" value="CAL1526139.1"/>
    <property type="molecule type" value="Genomic_DNA"/>
</dbReference>
<dbReference type="SUPFAM" id="SSF101898">
    <property type="entry name" value="NHL repeat"/>
    <property type="match status" value="1"/>
</dbReference>
<dbReference type="Proteomes" id="UP001497497">
    <property type="component" value="Unassembled WGS sequence"/>
</dbReference>
<proteinExistence type="predicted"/>
<gene>
    <name evidence="1" type="ORF">GSLYS_00000316001</name>
</gene>
<feature type="non-terminal residue" evidence="1">
    <location>
        <position position="1"/>
    </location>
</feature>
<protein>
    <submittedName>
        <fullName evidence="1">Uncharacterized protein</fullName>
    </submittedName>
</protein>
<evidence type="ECO:0000313" key="2">
    <source>
        <dbReference type="Proteomes" id="UP001497497"/>
    </source>
</evidence>
<organism evidence="1 2">
    <name type="scientific">Lymnaea stagnalis</name>
    <name type="common">Great pond snail</name>
    <name type="synonym">Helix stagnalis</name>
    <dbReference type="NCBI Taxonomy" id="6523"/>
    <lineage>
        <taxon>Eukaryota</taxon>
        <taxon>Metazoa</taxon>
        <taxon>Spiralia</taxon>
        <taxon>Lophotrochozoa</taxon>
        <taxon>Mollusca</taxon>
        <taxon>Gastropoda</taxon>
        <taxon>Heterobranchia</taxon>
        <taxon>Euthyneura</taxon>
        <taxon>Panpulmonata</taxon>
        <taxon>Hygrophila</taxon>
        <taxon>Lymnaeoidea</taxon>
        <taxon>Lymnaeidae</taxon>
        <taxon>Lymnaea</taxon>
    </lineage>
</organism>
<name>A0AAV2H1L5_LYMST</name>